<sequence length="448" mass="49630">DSSDEDLEYKQALATRKQLLSDEANRQRIREELETYVCSLSSRTDENGEHLVEFPRNYQQVVSLMTQKDVSEEDSKSPEGKHTRQSWSRVLIESGLSKQQAFGILEDVDDDPEGSSLAAKIAFKMARIRQLDTILEEKLGKNLYASIVPRKQKRAQSPPQRDAAKAIPSSRSSTSKSSSRTFVTQSQSNSVVAANGGDTSRSDTTTKPPTANQDEVVSGGKKSNNFIERNKMVVANGMKANMTKDEEERLEKLLREEATLPGGSAVSEDPATSDDINAKGSTIPEECNEFTMTEAEKQAIEELIAAKSGAYPLFTIDELQDGPTDEALPPSDTRPVKDNIIQETKRERLQRQRLSRVEQELRFLQESPSVVIVGDDHDGDENDDCRSEKSFVTVASSTCSTRSGVISRHDFKCFLAQQKESFRSTPTASAEEIRRLLLSIDHGSAVSS</sequence>
<dbReference type="Pfam" id="PF15554">
    <property type="entry name" value="FSIP1"/>
    <property type="match status" value="1"/>
</dbReference>
<name>G4YHU6_PHYSP</name>
<dbReference type="KEGG" id="psoj:PHYSODRAFT_442563"/>
<feature type="compositionally biased region" description="Low complexity" evidence="1">
    <location>
        <begin position="169"/>
        <end position="181"/>
    </location>
</feature>
<reference evidence="2 3" key="1">
    <citation type="journal article" date="2006" name="Science">
        <title>Phytophthora genome sequences uncover evolutionary origins and mechanisms of pathogenesis.</title>
        <authorList>
            <person name="Tyler B.M."/>
            <person name="Tripathy S."/>
            <person name="Zhang X."/>
            <person name="Dehal P."/>
            <person name="Jiang R.H."/>
            <person name="Aerts A."/>
            <person name="Arredondo F.D."/>
            <person name="Baxter L."/>
            <person name="Bensasson D."/>
            <person name="Beynon J.L."/>
            <person name="Chapman J."/>
            <person name="Damasceno C.M."/>
            <person name="Dorrance A.E."/>
            <person name="Dou D."/>
            <person name="Dickerman A.W."/>
            <person name="Dubchak I.L."/>
            <person name="Garbelotto M."/>
            <person name="Gijzen M."/>
            <person name="Gordon S.G."/>
            <person name="Govers F."/>
            <person name="Grunwald N.J."/>
            <person name="Huang W."/>
            <person name="Ivors K.L."/>
            <person name="Jones R.W."/>
            <person name="Kamoun S."/>
            <person name="Krampis K."/>
            <person name="Lamour K.H."/>
            <person name="Lee M.K."/>
            <person name="McDonald W.H."/>
            <person name="Medina M."/>
            <person name="Meijer H.J."/>
            <person name="Nordberg E.K."/>
            <person name="Maclean D.J."/>
            <person name="Ospina-Giraldo M.D."/>
            <person name="Morris P.F."/>
            <person name="Phuntumart V."/>
            <person name="Putnam N.H."/>
            <person name="Rash S."/>
            <person name="Rose J.K."/>
            <person name="Sakihama Y."/>
            <person name="Salamov A.A."/>
            <person name="Savidor A."/>
            <person name="Scheuring C.F."/>
            <person name="Smith B.M."/>
            <person name="Sobral B.W."/>
            <person name="Terry A."/>
            <person name="Torto-Alalibo T.A."/>
            <person name="Win J."/>
            <person name="Xu Z."/>
            <person name="Zhang H."/>
            <person name="Grigoriev I.V."/>
            <person name="Rokhsar D.S."/>
            <person name="Boore J.L."/>
        </authorList>
    </citation>
    <scope>NUCLEOTIDE SEQUENCE [LARGE SCALE GENOMIC DNA]</scope>
    <source>
        <strain evidence="2 3">P6497</strain>
    </source>
</reference>
<feature type="non-terminal residue" evidence="2">
    <location>
        <position position="448"/>
    </location>
</feature>
<feature type="compositionally biased region" description="Basic and acidic residues" evidence="1">
    <location>
        <begin position="69"/>
        <end position="82"/>
    </location>
</feature>
<keyword evidence="3" id="KW-1185">Reference proteome</keyword>
<feature type="region of interest" description="Disordered" evidence="1">
    <location>
        <begin position="261"/>
        <end position="282"/>
    </location>
</feature>
<dbReference type="InterPro" id="IPR026246">
    <property type="entry name" value="Fsip1"/>
</dbReference>
<dbReference type="InParanoid" id="G4YHU6"/>
<dbReference type="GeneID" id="20652701"/>
<dbReference type="RefSeq" id="XP_009516948.1">
    <property type="nucleotide sequence ID" value="XM_009518653.1"/>
</dbReference>
<feature type="region of interest" description="Disordered" evidence="1">
    <location>
        <begin position="150"/>
        <end position="221"/>
    </location>
</feature>
<dbReference type="AlphaFoldDB" id="G4YHU6"/>
<gene>
    <name evidence="2" type="ORF">PHYSODRAFT_442563</name>
</gene>
<dbReference type="EMBL" id="JH159151">
    <property type="protein sequence ID" value="EGZ29673.1"/>
    <property type="molecule type" value="Genomic_DNA"/>
</dbReference>
<proteinExistence type="predicted"/>
<evidence type="ECO:0000256" key="1">
    <source>
        <dbReference type="SAM" id="MobiDB-lite"/>
    </source>
</evidence>
<dbReference type="Proteomes" id="UP000002640">
    <property type="component" value="Unassembled WGS sequence"/>
</dbReference>
<feature type="region of interest" description="Disordered" evidence="1">
    <location>
        <begin position="66"/>
        <end position="87"/>
    </location>
</feature>
<feature type="compositionally biased region" description="Polar residues" evidence="1">
    <location>
        <begin position="182"/>
        <end position="221"/>
    </location>
</feature>
<evidence type="ECO:0000313" key="3">
    <source>
        <dbReference type="Proteomes" id="UP000002640"/>
    </source>
</evidence>
<protein>
    <submittedName>
        <fullName evidence="2">Uncharacterized protein</fullName>
    </submittedName>
</protein>
<dbReference type="OMA" id="FKCFLAQ"/>
<evidence type="ECO:0000313" key="2">
    <source>
        <dbReference type="EMBL" id="EGZ29673.1"/>
    </source>
</evidence>
<feature type="non-terminal residue" evidence="2">
    <location>
        <position position="1"/>
    </location>
</feature>
<accession>G4YHU6</accession>
<organism evidence="2 3">
    <name type="scientific">Phytophthora sojae (strain P6497)</name>
    <name type="common">Soybean stem and root rot agent</name>
    <name type="synonym">Phytophthora megasperma f. sp. glycines</name>
    <dbReference type="NCBI Taxonomy" id="1094619"/>
    <lineage>
        <taxon>Eukaryota</taxon>
        <taxon>Sar</taxon>
        <taxon>Stramenopiles</taxon>
        <taxon>Oomycota</taxon>
        <taxon>Peronosporomycetes</taxon>
        <taxon>Peronosporales</taxon>
        <taxon>Peronosporaceae</taxon>
        <taxon>Phytophthora</taxon>
    </lineage>
</organism>